<dbReference type="AlphaFoldDB" id="A0A939IPU1"/>
<feature type="chain" id="PRO_5037497132" evidence="2">
    <location>
        <begin position="23"/>
        <end position="644"/>
    </location>
</feature>
<keyword evidence="2" id="KW-0732">Signal</keyword>
<comment type="caution">
    <text evidence="4">The sequence shown here is derived from an EMBL/GenBank/DDBJ whole genome shotgun (WGS) entry which is preliminary data.</text>
</comment>
<feature type="signal peptide" evidence="2">
    <location>
        <begin position="1"/>
        <end position="22"/>
    </location>
</feature>
<keyword evidence="1" id="KW-0378">Hydrolase</keyword>
<dbReference type="Proteomes" id="UP000664654">
    <property type="component" value="Unassembled WGS sequence"/>
</dbReference>
<sequence>MRIVSSYLFFCFCVFTSINALASTEQDKLPVEAFGNLPALTNVKLSPDGKHLAALRNEGGQTILLGVNLDKMSSRVLAVSDNKEIKFNWYQWANNEYILIGARYPAKRYGVNTTETRLLKVSIHKEDSLEPAFRPRRSKIAGDHFSQFQDNVISLLPAEKDHFLLSVDLDSANRPNVYRLSLNDLGRSILQRSRRDIRHWHADRQGRVRLGEGLDDTKIFYLHKDWKTNEWRTLWEYEIFDAPDIDIMGFDKNPDILYIRALHKGRYAIFRVNLANEALTQELVYADPHYDIEGRLIYSPKSGEVVGVSHGEADNGRIYWDKEYMAFQEALDHALPDSANIIISMSDDERRYVLLTYLEDAPGYYYIGDRDNSTLNPLGSQYPLLDETNLSGNQKVRYQARDGLTIEAYLTLPRNKPQDHPIPAVVLPHGGPMARDYGGFDWLAEFLASRGYLVLQPNFRGSSGYGFDFEQASVKGWGKEMQQDLQDAAHWLVEQKLAIPGRICLVGASYGGYAALMGLATQGDTFSCAASINGVTDLTRILHESRRYTNAKVVRKQLGDDWDELETTSPLYLAGQISAPVLLIHGEEDRVVSVYHSREMAEELQDLEKQVRYVELEKGNHYLELQHNRLTTLRELEAFLAAHL</sequence>
<evidence type="ECO:0000256" key="2">
    <source>
        <dbReference type="SAM" id="SignalP"/>
    </source>
</evidence>
<dbReference type="InterPro" id="IPR029058">
    <property type="entry name" value="AB_hydrolase_fold"/>
</dbReference>
<name>A0A939IPU1_9ALTE</name>
<accession>A0A939IPU1</accession>
<dbReference type="PANTHER" id="PTHR42776:SF27">
    <property type="entry name" value="DIPEPTIDYL PEPTIDASE FAMILY MEMBER 6"/>
    <property type="match status" value="1"/>
</dbReference>
<feature type="domain" description="Peptidase S9 prolyl oligopeptidase catalytic" evidence="3">
    <location>
        <begin position="440"/>
        <end position="644"/>
    </location>
</feature>
<dbReference type="Gene3D" id="3.40.50.1820">
    <property type="entry name" value="alpha/beta hydrolase"/>
    <property type="match status" value="1"/>
</dbReference>
<dbReference type="InterPro" id="IPR001375">
    <property type="entry name" value="Peptidase_S9_cat"/>
</dbReference>
<dbReference type="RefSeq" id="WP_206574330.1">
    <property type="nucleotide sequence ID" value="NZ_JAFKCV010000007.1"/>
</dbReference>
<dbReference type="GO" id="GO:0006508">
    <property type="term" value="P:proteolysis"/>
    <property type="evidence" value="ECO:0007669"/>
    <property type="project" value="InterPro"/>
</dbReference>
<organism evidence="4 5">
    <name type="scientific">Bowmanella dokdonensis</name>
    <dbReference type="NCBI Taxonomy" id="751969"/>
    <lineage>
        <taxon>Bacteria</taxon>
        <taxon>Pseudomonadati</taxon>
        <taxon>Pseudomonadota</taxon>
        <taxon>Gammaproteobacteria</taxon>
        <taxon>Alteromonadales</taxon>
        <taxon>Alteromonadaceae</taxon>
        <taxon>Bowmanella</taxon>
    </lineage>
</organism>
<evidence type="ECO:0000259" key="3">
    <source>
        <dbReference type="Pfam" id="PF00326"/>
    </source>
</evidence>
<gene>
    <name evidence="4" type="ORF">J0A66_13350</name>
</gene>
<reference evidence="4" key="1">
    <citation type="submission" date="2021-03" db="EMBL/GenBank/DDBJ databases">
        <title>novel species isolated from a fishpond in China.</title>
        <authorList>
            <person name="Lu H."/>
            <person name="Cai Z."/>
        </authorList>
    </citation>
    <scope>NUCLEOTIDE SEQUENCE</scope>
    <source>
        <strain evidence="4">JCM 30855</strain>
    </source>
</reference>
<dbReference type="Pfam" id="PF00326">
    <property type="entry name" value="Peptidase_S9"/>
    <property type="match status" value="1"/>
</dbReference>
<evidence type="ECO:0000313" key="4">
    <source>
        <dbReference type="EMBL" id="MBN7826215.1"/>
    </source>
</evidence>
<protein>
    <submittedName>
        <fullName evidence="4">S9 family peptidase</fullName>
    </submittedName>
</protein>
<evidence type="ECO:0000313" key="5">
    <source>
        <dbReference type="Proteomes" id="UP000664654"/>
    </source>
</evidence>
<dbReference type="SUPFAM" id="SSF53474">
    <property type="entry name" value="alpha/beta-Hydrolases"/>
    <property type="match status" value="1"/>
</dbReference>
<dbReference type="SUPFAM" id="SSF82171">
    <property type="entry name" value="DPP6 N-terminal domain-like"/>
    <property type="match status" value="1"/>
</dbReference>
<dbReference type="PANTHER" id="PTHR42776">
    <property type="entry name" value="SERINE PEPTIDASE S9 FAMILY MEMBER"/>
    <property type="match status" value="1"/>
</dbReference>
<proteinExistence type="predicted"/>
<keyword evidence="5" id="KW-1185">Reference proteome</keyword>
<dbReference type="GO" id="GO:0004252">
    <property type="term" value="F:serine-type endopeptidase activity"/>
    <property type="evidence" value="ECO:0007669"/>
    <property type="project" value="TreeGrafter"/>
</dbReference>
<evidence type="ECO:0000256" key="1">
    <source>
        <dbReference type="ARBA" id="ARBA00022801"/>
    </source>
</evidence>
<dbReference type="EMBL" id="JAFKCV010000007">
    <property type="protein sequence ID" value="MBN7826215.1"/>
    <property type="molecule type" value="Genomic_DNA"/>
</dbReference>